<dbReference type="RefSeq" id="WP_172152589.1">
    <property type="nucleotide sequence ID" value="NZ_BAABID010000014.1"/>
</dbReference>
<feature type="transmembrane region" description="Helical" evidence="1">
    <location>
        <begin position="12"/>
        <end position="31"/>
    </location>
</feature>
<name>A0ABP8YM43_9MICO</name>
<feature type="transmembrane region" description="Helical" evidence="1">
    <location>
        <begin position="107"/>
        <end position="128"/>
    </location>
</feature>
<gene>
    <name evidence="4" type="ORF">GCM10023216_25920</name>
</gene>
<keyword evidence="1" id="KW-1133">Transmembrane helix</keyword>
<dbReference type="PROSITE" id="PS50924">
    <property type="entry name" value="MHYT"/>
    <property type="match status" value="1"/>
</dbReference>
<evidence type="ECO:0000256" key="2">
    <source>
        <dbReference type="SAM" id="MobiDB-lite"/>
    </source>
</evidence>
<feature type="domain" description="MHYT" evidence="3">
    <location>
        <begin position="7"/>
        <end position="197"/>
    </location>
</feature>
<feature type="transmembrane region" description="Helical" evidence="1">
    <location>
        <begin position="43"/>
        <end position="67"/>
    </location>
</feature>
<dbReference type="PANTHER" id="PTHR35152:SF1">
    <property type="entry name" value="DOMAIN SIGNALLING PROTEIN, PUTATIVE (AFU_ORTHOLOGUE AFUA_5G11310)-RELATED"/>
    <property type="match status" value="1"/>
</dbReference>
<keyword evidence="5" id="KW-1185">Reference proteome</keyword>
<feature type="region of interest" description="Disordered" evidence="2">
    <location>
        <begin position="252"/>
        <end position="284"/>
    </location>
</feature>
<dbReference type="InterPro" id="IPR005330">
    <property type="entry name" value="MHYT_dom"/>
</dbReference>
<dbReference type="EMBL" id="BAABID010000014">
    <property type="protein sequence ID" value="GAA4732617.1"/>
    <property type="molecule type" value="Genomic_DNA"/>
</dbReference>
<protein>
    <recommendedName>
        <fullName evidence="3">MHYT domain-containing protein</fullName>
    </recommendedName>
</protein>
<feature type="transmembrane region" description="Helical" evidence="1">
    <location>
        <begin position="79"/>
        <end position="100"/>
    </location>
</feature>
<keyword evidence="1" id="KW-0472">Membrane</keyword>
<dbReference type="Proteomes" id="UP001500956">
    <property type="component" value="Unassembled WGS sequence"/>
</dbReference>
<evidence type="ECO:0000313" key="5">
    <source>
        <dbReference type="Proteomes" id="UP001500956"/>
    </source>
</evidence>
<organism evidence="4 5">
    <name type="scientific">Isoptericola chiayiensis</name>
    <dbReference type="NCBI Taxonomy" id="579446"/>
    <lineage>
        <taxon>Bacteria</taxon>
        <taxon>Bacillati</taxon>
        <taxon>Actinomycetota</taxon>
        <taxon>Actinomycetes</taxon>
        <taxon>Micrococcales</taxon>
        <taxon>Promicromonosporaceae</taxon>
        <taxon>Isoptericola</taxon>
    </lineage>
</organism>
<dbReference type="Pfam" id="PF03707">
    <property type="entry name" value="MHYT"/>
    <property type="match status" value="3"/>
</dbReference>
<reference evidence="5" key="1">
    <citation type="journal article" date="2019" name="Int. J. Syst. Evol. Microbiol.">
        <title>The Global Catalogue of Microorganisms (GCM) 10K type strain sequencing project: providing services to taxonomists for standard genome sequencing and annotation.</title>
        <authorList>
            <consortium name="The Broad Institute Genomics Platform"/>
            <consortium name="The Broad Institute Genome Sequencing Center for Infectious Disease"/>
            <person name="Wu L."/>
            <person name="Ma J."/>
        </authorList>
    </citation>
    <scope>NUCLEOTIDE SEQUENCE [LARGE SCALE GENOMIC DNA]</scope>
    <source>
        <strain evidence="5">JCM 18063</strain>
    </source>
</reference>
<sequence>MIEHFSYGALTPVLSFVLSFLGCAAGLSCTARARYYRGRRRALWLWLGALAIGGTGVWVMHFVAMLGFSVDGAVIRYDIPLTILSAVLAVVVVAAGLFLVDRSHGRTGPILVGGVIAGLGVSSMHYLGMRAMHTDVALSYDPWLVLLSIVIGVVAATAALWLSYHVRSVGAGALAAVIMGIAVSGMHYTGMAAMRMGEGDHVGHAATAEPQGLSTGELLVPLAVFLFLSTLALVVTALLARSPGEIQADRDFDSWRSQLRGDTGQPEDDAVASAPQRTRRATGR</sequence>
<dbReference type="PANTHER" id="PTHR35152">
    <property type="entry name" value="DOMAIN SIGNALLING PROTEIN, PUTATIVE (AFU_ORTHOLOGUE AFUA_5G11310)-RELATED"/>
    <property type="match status" value="1"/>
</dbReference>
<evidence type="ECO:0000256" key="1">
    <source>
        <dbReference type="PROSITE-ProRule" id="PRU00244"/>
    </source>
</evidence>
<evidence type="ECO:0000313" key="4">
    <source>
        <dbReference type="EMBL" id="GAA4732617.1"/>
    </source>
</evidence>
<comment type="caution">
    <text evidence="4">The sequence shown here is derived from an EMBL/GenBank/DDBJ whole genome shotgun (WGS) entry which is preliminary data.</text>
</comment>
<keyword evidence="1" id="KW-0812">Transmembrane</keyword>
<accession>A0ABP8YM43</accession>
<feature type="transmembrane region" description="Helical" evidence="1">
    <location>
        <begin position="218"/>
        <end position="240"/>
    </location>
</feature>
<feature type="transmembrane region" description="Helical" evidence="1">
    <location>
        <begin position="143"/>
        <end position="162"/>
    </location>
</feature>
<feature type="transmembrane region" description="Helical" evidence="1">
    <location>
        <begin position="169"/>
        <end position="188"/>
    </location>
</feature>
<evidence type="ECO:0000259" key="3">
    <source>
        <dbReference type="PROSITE" id="PS50924"/>
    </source>
</evidence>
<proteinExistence type="predicted"/>